<dbReference type="AlphaFoldDB" id="A0AA41Q5F5"/>
<proteinExistence type="inferred from homology"/>
<dbReference type="Pfam" id="PF02678">
    <property type="entry name" value="Pirin"/>
    <property type="match status" value="1"/>
</dbReference>
<evidence type="ECO:0000313" key="6">
    <source>
        <dbReference type="EMBL" id="MCF2530724.1"/>
    </source>
</evidence>
<evidence type="ECO:0000259" key="5">
    <source>
        <dbReference type="Pfam" id="PF05726"/>
    </source>
</evidence>
<dbReference type="Pfam" id="PF05726">
    <property type="entry name" value="Pirin_C"/>
    <property type="match status" value="1"/>
</dbReference>
<gene>
    <name evidence="6" type="ORF">LZ495_26375</name>
</gene>
<dbReference type="PIRSF" id="PIRSF006232">
    <property type="entry name" value="Pirin"/>
    <property type="match status" value="1"/>
</dbReference>
<accession>A0AA41Q5F5</accession>
<reference evidence="6" key="1">
    <citation type="submission" date="2022-01" db="EMBL/GenBank/DDBJ databases">
        <title>Genome-Based Taxonomic Classification of the Phylum Actinobacteria.</title>
        <authorList>
            <person name="Gao Y."/>
        </authorList>
    </citation>
    <scope>NUCLEOTIDE SEQUENCE</scope>
    <source>
        <strain evidence="6">KLBMP 8922</strain>
    </source>
</reference>
<evidence type="ECO:0000313" key="7">
    <source>
        <dbReference type="Proteomes" id="UP001165378"/>
    </source>
</evidence>
<evidence type="ECO:0000256" key="1">
    <source>
        <dbReference type="ARBA" id="ARBA00008416"/>
    </source>
</evidence>
<dbReference type="CDD" id="cd02909">
    <property type="entry name" value="cupin_pirin_N"/>
    <property type="match status" value="1"/>
</dbReference>
<keyword evidence="2" id="KW-0408">Iron</keyword>
<feature type="domain" description="Pirin C-terminal" evidence="5">
    <location>
        <begin position="259"/>
        <end position="302"/>
    </location>
</feature>
<evidence type="ECO:0000256" key="3">
    <source>
        <dbReference type="RuleBase" id="RU003457"/>
    </source>
</evidence>
<evidence type="ECO:0000256" key="2">
    <source>
        <dbReference type="PIRSR" id="PIRSR006232-1"/>
    </source>
</evidence>
<dbReference type="InterPro" id="IPR014710">
    <property type="entry name" value="RmlC-like_jellyroll"/>
</dbReference>
<dbReference type="InterPro" id="IPR011051">
    <property type="entry name" value="RmlC_Cupin_sf"/>
</dbReference>
<dbReference type="PANTHER" id="PTHR13903">
    <property type="entry name" value="PIRIN-RELATED"/>
    <property type="match status" value="1"/>
</dbReference>
<dbReference type="Gene3D" id="2.60.120.10">
    <property type="entry name" value="Jelly Rolls"/>
    <property type="match status" value="2"/>
</dbReference>
<protein>
    <submittedName>
        <fullName evidence="6">Pirin family protein</fullName>
    </submittedName>
</protein>
<name>A0AA41Q5F5_9ACTN</name>
<comment type="cofactor">
    <cofactor evidence="2">
        <name>Fe cation</name>
        <dbReference type="ChEBI" id="CHEBI:24875"/>
    </cofactor>
    <text evidence="2">Binds 1 Fe cation per subunit.</text>
</comment>
<dbReference type="EMBL" id="JAKFHA010000018">
    <property type="protein sequence ID" value="MCF2530724.1"/>
    <property type="molecule type" value="Genomic_DNA"/>
</dbReference>
<dbReference type="InterPro" id="IPR008778">
    <property type="entry name" value="Pirin_C_dom"/>
</dbReference>
<dbReference type="SUPFAM" id="SSF51182">
    <property type="entry name" value="RmlC-like cupins"/>
    <property type="match status" value="1"/>
</dbReference>
<dbReference type="InterPro" id="IPR003829">
    <property type="entry name" value="Pirin_N_dom"/>
</dbReference>
<evidence type="ECO:0000259" key="4">
    <source>
        <dbReference type="Pfam" id="PF02678"/>
    </source>
</evidence>
<dbReference type="Proteomes" id="UP001165378">
    <property type="component" value="Unassembled WGS sequence"/>
</dbReference>
<feature type="binding site" evidence="2">
    <location>
        <position position="62"/>
    </location>
    <ligand>
        <name>Fe cation</name>
        <dbReference type="ChEBI" id="CHEBI:24875"/>
    </ligand>
</feature>
<keyword evidence="7" id="KW-1185">Reference proteome</keyword>
<dbReference type="GO" id="GO:0046872">
    <property type="term" value="F:metal ion binding"/>
    <property type="evidence" value="ECO:0007669"/>
    <property type="project" value="UniProtKB-KW"/>
</dbReference>
<keyword evidence="2" id="KW-0479">Metal-binding</keyword>
<feature type="binding site" evidence="2">
    <location>
        <position position="60"/>
    </location>
    <ligand>
        <name>Fe cation</name>
        <dbReference type="ChEBI" id="CHEBI:24875"/>
    </ligand>
</feature>
<dbReference type="PANTHER" id="PTHR13903:SF8">
    <property type="entry name" value="PIRIN"/>
    <property type="match status" value="1"/>
</dbReference>
<dbReference type="RefSeq" id="WP_235055388.1">
    <property type="nucleotide sequence ID" value="NZ_JAKFHA010000018.1"/>
</dbReference>
<organism evidence="6 7">
    <name type="scientific">Yinghuangia soli</name>
    <dbReference type="NCBI Taxonomy" id="2908204"/>
    <lineage>
        <taxon>Bacteria</taxon>
        <taxon>Bacillati</taxon>
        <taxon>Actinomycetota</taxon>
        <taxon>Actinomycetes</taxon>
        <taxon>Kitasatosporales</taxon>
        <taxon>Streptomycetaceae</taxon>
        <taxon>Yinghuangia</taxon>
    </lineage>
</organism>
<comment type="similarity">
    <text evidence="1 3">Belongs to the pirin family.</text>
</comment>
<feature type="binding site" evidence="2">
    <location>
        <position position="104"/>
    </location>
    <ligand>
        <name>Fe cation</name>
        <dbReference type="ChEBI" id="CHEBI:24875"/>
    </ligand>
</feature>
<comment type="caution">
    <text evidence="6">The sequence shown here is derived from an EMBL/GenBank/DDBJ whole genome shotgun (WGS) entry which is preliminary data.</text>
</comment>
<feature type="domain" description="Pirin N-terminal" evidence="4">
    <location>
        <begin position="50"/>
        <end position="121"/>
    </location>
</feature>
<dbReference type="InterPro" id="IPR012093">
    <property type="entry name" value="Pirin"/>
</dbReference>
<sequence>MTAQTPTARRVAAVTDRRMLGGDAQVDDKAMVLEPGRPTRHDPFLFLAEDWFSTVGFDWHPHRGQETVTLVLEGRAEHRDNRGGHGVLGPGDVQWMTAGRGLFHAEKAYRGEPVHLLQLWVNLPAAHKMDEPRYQDLRADAMPVRREDGVAVRVFSGRSGDAVGPAVNVVPVTMADATVRPGASYAQEIPSDQDGFVYVLAGSGTFGPDATPARAGQVVHLAPSPRTPADTGAGADGEGADGAPVDGVLAVTADPDQAQDLRFVLWTGRPVREPVAHYGPFVMNTRRELEQAVADVQSGAFGEIPAD</sequence>
<dbReference type="CDD" id="cd02247">
    <property type="entry name" value="cupin_pirin_C"/>
    <property type="match status" value="1"/>
</dbReference>
<feature type="binding site" evidence="2">
    <location>
        <position position="106"/>
    </location>
    <ligand>
        <name>Fe cation</name>
        <dbReference type="ChEBI" id="CHEBI:24875"/>
    </ligand>
</feature>